<evidence type="ECO:0000313" key="7">
    <source>
        <dbReference type="EMBL" id="EKE29721.1"/>
    </source>
</evidence>
<dbReference type="HAMAP" id="MF_00651">
    <property type="entry name" value="Nuclease_YqgF"/>
    <property type="match status" value="1"/>
</dbReference>
<evidence type="ECO:0000259" key="6">
    <source>
        <dbReference type="SMART" id="SM00732"/>
    </source>
</evidence>
<evidence type="ECO:0000256" key="3">
    <source>
        <dbReference type="ARBA" id="ARBA00022722"/>
    </source>
</evidence>
<name>K2FET6_9BACT</name>
<keyword evidence="1 5" id="KW-0963">Cytoplasm</keyword>
<dbReference type="PANTHER" id="PTHR33317">
    <property type="entry name" value="POLYNUCLEOTIDYL TRANSFERASE, RIBONUCLEASE H-LIKE SUPERFAMILY PROTEIN"/>
    <property type="match status" value="1"/>
</dbReference>
<keyword evidence="2 5" id="KW-0690">Ribosome biogenesis</keyword>
<evidence type="ECO:0000256" key="5">
    <source>
        <dbReference type="HAMAP-Rule" id="MF_00651"/>
    </source>
</evidence>
<dbReference type="SUPFAM" id="SSF53098">
    <property type="entry name" value="Ribonuclease H-like"/>
    <property type="match status" value="1"/>
</dbReference>
<comment type="similarity">
    <text evidence="5">Belongs to the YqgF HJR family.</text>
</comment>
<accession>K2FET6</accession>
<comment type="caution">
    <text evidence="7">The sequence shown here is derived from an EMBL/GenBank/DDBJ whole genome shotgun (WGS) entry which is preliminary data.</text>
</comment>
<dbReference type="CDD" id="cd16964">
    <property type="entry name" value="YqgF"/>
    <property type="match status" value="1"/>
</dbReference>
<dbReference type="Pfam" id="PF03652">
    <property type="entry name" value="RuvX"/>
    <property type="match status" value="1"/>
</dbReference>
<comment type="function">
    <text evidence="5">Could be a nuclease involved in processing of the 5'-end of pre-16S rRNA.</text>
</comment>
<dbReference type="InterPro" id="IPR005227">
    <property type="entry name" value="YqgF"/>
</dbReference>
<feature type="domain" description="YqgF/RNase H-like" evidence="6">
    <location>
        <begin position="1"/>
        <end position="98"/>
    </location>
</feature>
<dbReference type="InterPro" id="IPR006641">
    <property type="entry name" value="YqgF/RNaseH-like_dom"/>
</dbReference>
<keyword evidence="4 5" id="KW-0378">Hydrolase</keyword>
<proteinExistence type="inferred from homology"/>
<dbReference type="NCBIfam" id="TIGR00250">
    <property type="entry name" value="RNAse_H_YqgF"/>
    <property type="match status" value="1"/>
</dbReference>
<evidence type="ECO:0000256" key="1">
    <source>
        <dbReference type="ARBA" id="ARBA00022490"/>
    </source>
</evidence>
<dbReference type="GO" id="GO:0005737">
    <property type="term" value="C:cytoplasm"/>
    <property type="evidence" value="ECO:0007669"/>
    <property type="project" value="UniProtKB-SubCell"/>
</dbReference>
<protein>
    <recommendedName>
        <fullName evidence="5">Putative pre-16S rRNA nuclease</fullName>
        <ecNumber evidence="5">3.1.-.-</ecNumber>
    </recommendedName>
</protein>
<dbReference type="GO" id="GO:0016788">
    <property type="term" value="F:hydrolase activity, acting on ester bonds"/>
    <property type="evidence" value="ECO:0007669"/>
    <property type="project" value="UniProtKB-UniRule"/>
</dbReference>
<dbReference type="GO" id="GO:0004518">
    <property type="term" value="F:nuclease activity"/>
    <property type="evidence" value="ECO:0007669"/>
    <property type="project" value="UniProtKB-KW"/>
</dbReference>
<organism evidence="7">
    <name type="scientific">uncultured bacterium</name>
    <name type="common">gcode 4</name>
    <dbReference type="NCBI Taxonomy" id="1234023"/>
    <lineage>
        <taxon>Bacteria</taxon>
        <taxon>environmental samples</taxon>
    </lineage>
</organism>
<dbReference type="AlphaFoldDB" id="K2FET6"/>
<dbReference type="InterPro" id="IPR012337">
    <property type="entry name" value="RNaseH-like_sf"/>
</dbReference>
<keyword evidence="3 5" id="KW-0540">Nuclease</keyword>
<gene>
    <name evidence="7" type="ORF">ACD_2C00111G0002</name>
</gene>
<dbReference type="Gene3D" id="3.30.420.140">
    <property type="entry name" value="YqgF/RNase H-like domain"/>
    <property type="match status" value="1"/>
</dbReference>
<dbReference type="SMART" id="SM00732">
    <property type="entry name" value="YqgFc"/>
    <property type="match status" value="1"/>
</dbReference>
<evidence type="ECO:0000256" key="2">
    <source>
        <dbReference type="ARBA" id="ARBA00022517"/>
    </source>
</evidence>
<dbReference type="PANTHER" id="PTHR33317:SF4">
    <property type="entry name" value="POLYNUCLEOTIDYL TRANSFERASE, RIBONUCLEASE H-LIKE SUPERFAMILY PROTEIN"/>
    <property type="match status" value="1"/>
</dbReference>
<comment type="subcellular location">
    <subcellularLocation>
        <location evidence="5">Cytoplasm</location>
    </subcellularLocation>
</comment>
<dbReference type="InterPro" id="IPR037027">
    <property type="entry name" value="YqgF/RNaseH-like_dom_sf"/>
</dbReference>
<dbReference type="EC" id="3.1.-.-" evidence="5"/>
<reference evidence="7" key="1">
    <citation type="journal article" date="2012" name="Science">
        <title>Fermentation, hydrogen, and sulfur metabolism in multiple uncultivated bacterial phyla.</title>
        <authorList>
            <person name="Wrighton K.C."/>
            <person name="Thomas B.C."/>
            <person name="Sharon I."/>
            <person name="Miller C.S."/>
            <person name="Castelle C.J."/>
            <person name="VerBerkmoes N.C."/>
            <person name="Wilkins M.J."/>
            <person name="Hettich R.L."/>
            <person name="Lipton M.S."/>
            <person name="Williams K.H."/>
            <person name="Long P.E."/>
            <person name="Banfield J.F."/>
        </authorList>
    </citation>
    <scope>NUCLEOTIDE SEQUENCE [LARGE SCALE GENOMIC DNA]</scope>
</reference>
<evidence type="ECO:0000256" key="4">
    <source>
        <dbReference type="ARBA" id="ARBA00022801"/>
    </source>
</evidence>
<dbReference type="EMBL" id="AMFJ01000111">
    <property type="protein sequence ID" value="EKE29721.1"/>
    <property type="molecule type" value="Genomic_DNA"/>
</dbReference>
<sequence>MNCLGIDYGTKKSWLAVNFSDIAMPHSIVSTDALINEIMKLIPERSIETIVLWVADHPDWRISEISKKIRAFSTILAKRLPVGVSVILHDERFTSFEAAKSMELAWVKKFDPNNLDDVAASIILQSYLDSLN</sequence>
<dbReference type="GO" id="GO:0000967">
    <property type="term" value="P:rRNA 5'-end processing"/>
    <property type="evidence" value="ECO:0007669"/>
    <property type="project" value="UniProtKB-UniRule"/>
</dbReference>